<dbReference type="AlphaFoldDB" id="A0A8J2S0Y2"/>
<evidence type="ECO:0000256" key="1">
    <source>
        <dbReference type="SAM" id="MobiDB-lite"/>
    </source>
</evidence>
<comment type="caution">
    <text evidence="3">The sequence shown here is derived from an EMBL/GenBank/DDBJ whole genome shotgun (WGS) entry which is preliminary data.</text>
</comment>
<dbReference type="Proteomes" id="UP000789390">
    <property type="component" value="Unassembled WGS sequence"/>
</dbReference>
<feature type="region of interest" description="Disordered" evidence="1">
    <location>
        <begin position="266"/>
        <end position="289"/>
    </location>
</feature>
<gene>
    <name evidence="3" type="ORF">DGAL_LOCUS15897</name>
</gene>
<proteinExistence type="predicted"/>
<evidence type="ECO:0000313" key="3">
    <source>
        <dbReference type="EMBL" id="CAH0112185.1"/>
    </source>
</evidence>
<accession>A0A8J2S0Y2</accession>
<evidence type="ECO:0000313" key="4">
    <source>
        <dbReference type="Proteomes" id="UP000789390"/>
    </source>
</evidence>
<feature type="transmembrane region" description="Helical" evidence="2">
    <location>
        <begin position="37"/>
        <end position="58"/>
    </location>
</feature>
<keyword evidence="4" id="KW-1185">Reference proteome</keyword>
<dbReference type="OrthoDB" id="6355984at2759"/>
<keyword evidence="2" id="KW-1133">Transmembrane helix</keyword>
<evidence type="ECO:0000256" key="2">
    <source>
        <dbReference type="SAM" id="Phobius"/>
    </source>
</evidence>
<reference evidence="3" key="1">
    <citation type="submission" date="2021-11" db="EMBL/GenBank/DDBJ databases">
        <authorList>
            <person name="Schell T."/>
        </authorList>
    </citation>
    <scope>NUCLEOTIDE SEQUENCE</scope>
    <source>
        <strain evidence="3">M5</strain>
    </source>
</reference>
<feature type="transmembrane region" description="Helical" evidence="2">
    <location>
        <begin position="111"/>
        <end position="133"/>
    </location>
</feature>
<feature type="transmembrane region" description="Helical" evidence="2">
    <location>
        <begin position="164"/>
        <end position="192"/>
    </location>
</feature>
<keyword evidence="2" id="KW-0812">Transmembrane</keyword>
<feature type="compositionally biased region" description="Basic residues" evidence="1">
    <location>
        <begin position="1"/>
        <end position="11"/>
    </location>
</feature>
<dbReference type="EMBL" id="CAKKLH010000323">
    <property type="protein sequence ID" value="CAH0112185.1"/>
    <property type="molecule type" value="Genomic_DNA"/>
</dbReference>
<dbReference type="SUPFAM" id="SSF103473">
    <property type="entry name" value="MFS general substrate transporter"/>
    <property type="match status" value="1"/>
</dbReference>
<name>A0A8J2S0Y2_9CRUS</name>
<dbReference type="InterPro" id="IPR036259">
    <property type="entry name" value="MFS_trans_sf"/>
</dbReference>
<feature type="region of interest" description="Disordered" evidence="1">
    <location>
        <begin position="1"/>
        <end position="22"/>
    </location>
</feature>
<feature type="transmembrane region" description="Helical" evidence="2">
    <location>
        <begin position="78"/>
        <end position="99"/>
    </location>
</feature>
<keyword evidence="2" id="KW-0472">Membrane</keyword>
<organism evidence="3 4">
    <name type="scientific">Daphnia galeata</name>
    <dbReference type="NCBI Taxonomy" id="27404"/>
    <lineage>
        <taxon>Eukaryota</taxon>
        <taxon>Metazoa</taxon>
        <taxon>Ecdysozoa</taxon>
        <taxon>Arthropoda</taxon>
        <taxon>Crustacea</taxon>
        <taxon>Branchiopoda</taxon>
        <taxon>Diplostraca</taxon>
        <taxon>Cladocera</taxon>
        <taxon>Anomopoda</taxon>
        <taxon>Daphniidae</taxon>
        <taxon>Daphnia</taxon>
    </lineage>
</organism>
<protein>
    <submittedName>
        <fullName evidence="3">Uncharacterized protein</fullName>
    </submittedName>
</protein>
<sequence>MPLSRKSKANGHHLPPNNIQEKNNEGLLPKGFTKAMIGVLILSGVIVVGVQSYIYFNFTQVYDGNSLPSYNYSSSWDVLYTAMAMASGSANALAAFYLACVIRARRRLMMIFGTVFTFVAGAASALAGFYAIAELFKLKNNQEIPQHVCVGADAFEPLKTQCTVWWWLELTVIIFCGFAVIANFACFTILCVDLKGEHYRKKIQPAPSVDLDFVGSITSVSTIPHSMYDDQSTSRSDVWIPRINSRGNYSRSSSDIMRRHKTEIVQTRTHTKQRIPPSPGQHQNRPSLPIVIRNKTSSIYFY</sequence>